<dbReference type="PANTHER" id="PTHR12128">
    <property type="entry name" value="DIHYDRODIPICOLINATE SYNTHASE"/>
    <property type="match status" value="1"/>
</dbReference>
<keyword evidence="4 5" id="KW-0456">Lyase</keyword>
<protein>
    <recommendedName>
        <fullName evidence="5">Probable 5-dehydro-4-deoxyglucarate dehydratase</fullName>
        <ecNumber evidence="5">4.2.1.41</ecNumber>
    </recommendedName>
    <alternativeName>
        <fullName evidence="5">5-keto-4-deoxy-glucarate dehydratase</fullName>
        <shortName evidence="5">KDGDH</shortName>
    </alternativeName>
</protein>
<keyword evidence="8" id="KW-1185">Reference proteome</keyword>
<comment type="catalytic activity">
    <reaction evidence="1 5">
        <text>5-dehydro-4-deoxy-D-glucarate + H(+) = 2,5-dioxopentanoate + CO2 + H2O</text>
        <dbReference type="Rhea" id="RHEA:24608"/>
        <dbReference type="ChEBI" id="CHEBI:15377"/>
        <dbReference type="ChEBI" id="CHEBI:15378"/>
        <dbReference type="ChEBI" id="CHEBI:16526"/>
        <dbReference type="ChEBI" id="CHEBI:42819"/>
        <dbReference type="ChEBI" id="CHEBI:58136"/>
        <dbReference type="EC" id="4.2.1.41"/>
    </reaction>
</comment>
<dbReference type="PIRSF" id="PIRSF001365">
    <property type="entry name" value="DHDPS"/>
    <property type="match status" value="1"/>
</dbReference>
<evidence type="ECO:0000256" key="2">
    <source>
        <dbReference type="ARBA" id="ARBA00004983"/>
    </source>
</evidence>
<proteinExistence type="inferred from homology"/>
<dbReference type="SUPFAM" id="SSF51569">
    <property type="entry name" value="Aldolase"/>
    <property type="match status" value="1"/>
</dbReference>
<evidence type="ECO:0000256" key="3">
    <source>
        <dbReference type="ARBA" id="ARBA00007592"/>
    </source>
</evidence>
<dbReference type="Pfam" id="PF00701">
    <property type="entry name" value="DHDPS"/>
    <property type="match status" value="1"/>
</dbReference>
<dbReference type="InterPro" id="IPR017655">
    <property type="entry name" value="Dehydro-deoxyglucarate_dehyd"/>
</dbReference>
<comment type="caution">
    <text evidence="7">The sequence shown here is derived from an EMBL/GenBank/DDBJ whole genome shotgun (WGS) entry which is preliminary data.</text>
</comment>
<dbReference type="NCBIfam" id="NF002958">
    <property type="entry name" value="PRK03620.1"/>
    <property type="match status" value="1"/>
</dbReference>
<comment type="similarity">
    <text evidence="3 5 6">Belongs to the DapA family.</text>
</comment>
<dbReference type="HAMAP" id="MF_00694">
    <property type="entry name" value="KDGDH"/>
    <property type="match status" value="1"/>
</dbReference>
<name>A0ABP4FMF0_9ACTN</name>
<evidence type="ECO:0000256" key="1">
    <source>
        <dbReference type="ARBA" id="ARBA00001446"/>
    </source>
</evidence>
<evidence type="ECO:0000313" key="8">
    <source>
        <dbReference type="Proteomes" id="UP001501371"/>
    </source>
</evidence>
<evidence type="ECO:0000313" key="7">
    <source>
        <dbReference type="EMBL" id="GAA1191614.1"/>
    </source>
</evidence>
<dbReference type="Proteomes" id="UP001501371">
    <property type="component" value="Unassembled WGS sequence"/>
</dbReference>
<evidence type="ECO:0000256" key="6">
    <source>
        <dbReference type="PIRNR" id="PIRNR001365"/>
    </source>
</evidence>
<sequence length="304" mass="31196">MLDGVLFFPVTPFGPDGGPNLPVLKEHVRAGVAAGAGAVFPACGTGEFHALSPQEHADVVRAAVEATDGAVPVFAGAGGALPNAVTGAAAAREAGADGLLLLPPYLVTAPQDGLVEYTRQVAGAAGLPLIVYNRANARFGPDAAVRVAALDNVVGFKDGVGDIETLSRTVVAIRRSLRESGKGFQFFNGLPTAEASVPAYRAAGVPLYSSAVFSFAPEISLAFHRAVTTGDDARVEELQAGFFHPLVELRNKLPGYAVSLVKAGARLRGLDAGPVRAPLTDPTPEDLDALSSLLERGLDLAGKA</sequence>
<comment type="pathway">
    <text evidence="2 5">Carbohydrate acid metabolism; D-glucarate degradation; 2,5-dioxopentanoate from D-glucarate: step 2/2.</text>
</comment>
<dbReference type="InterPro" id="IPR002220">
    <property type="entry name" value="DapA-like"/>
</dbReference>
<dbReference type="InterPro" id="IPR013785">
    <property type="entry name" value="Aldolase_TIM"/>
</dbReference>
<dbReference type="SMART" id="SM01130">
    <property type="entry name" value="DHDPS"/>
    <property type="match status" value="1"/>
</dbReference>
<accession>A0ABP4FMF0</accession>
<dbReference type="RefSeq" id="WP_344282521.1">
    <property type="nucleotide sequence ID" value="NZ_BAAAKV010000064.1"/>
</dbReference>
<organism evidence="7 8">
    <name type="scientific">Streptomyces hebeiensis</name>
    <dbReference type="NCBI Taxonomy" id="229486"/>
    <lineage>
        <taxon>Bacteria</taxon>
        <taxon>Bacillati</taxon>
        <taxon>Actinomycetota</taxon>
        <taxon>Actinomycetes</taxon>
        <taxon>Kitasatosporales</taxon>
        <taxon>Streptomycetaceae</taxon>
        <taxon>Streptomyces</taxon>
    </lineage>
</organism>
<dbReference type="EC" id="4.2.1.41" evidence="5"/>
<reference evidence="8" key="1">
    <citation type="journal article" date="2019" name="Int. J. Syst. Evol. Microbiol.">
        <title>The Global Catalogue of Microorganisms (GCM) 10K type strain sequencing project: providing services to taxonomists for standard genome sequencing and annotation.</title>
        <authorList>
            <consortium name="The Broad Institute Genomics Platform"/>
            <consortium name="The Broad Institute Genome Sequencing Center for Infectious Disease"/>
            <person name="Wu L."/>
            <person name="Ma J."/>
        </authorList>
    </citation>
    <scope>NUCLEOTIDE SEQUENCE [LARGE SCALE GENOMIC DNA]</scope>
    <source>
        <strain evidence="8">JCM 12696</strain>
    </source>
</reference>
<dbReference type="Gene3D" id="3.20.20.70">
    <property type="entry name" value="Aldolase class I"/>
    <property type="match status" value="1"/>
</dbReference>
<evidence type="ECO:0000256" key="4">
    <source>
        <dbReference type="ARBA" id="ARBA00023239"/>
    </source>
</evidence>
<evidence type="ECO:0000256" key="5">
    <source>
        <dbReference type="HAMAP-Rule" id="MF_00694"/>
    </source>
</evidence>
<dbReference type="PANTHER" id="PTHR12128:SF19">
    <property type="entry name" value="5-DEHYDRO-4-DEOXYGLUCARATE DEHYDRATASE 2-RELATED"/>
    <property type="match status" value="1"/>
</dbReference>
<gene>
    <name evidence="7" type="ORF">GCM10009654_56280</name>
</gene>
<dbReference type="EMBL" id="BAAAKV010000064">
    <property type="protein sequence ID" value="GAA1191614.1"/>
    <property type="molecule type" value="Genomic_DNA"/>
</dbReference>